<evidence type="ECO:0000313" key="3">
    <source>
        <dbReference type="Proteomes" id="UP001252243"/>
    </source>
</evidence>
<feature type="region of interest" description="Disordered" evidence="1">
    <location>
        <begin position="1"/>
        <end position="120"/>
    </location>
</feature>
<dbReference type="Proteomes" id="UP001252243">
    <property type="component" value="Unassembled WGS sequence"/>
</dbReference>
<reference evidence="2 3" key="1">
    <citation type="submission" date="2023-07" db="EMBL/GenBank/DDBJ databases">
        <title>Sorghum-associated microbial communities from plants grown in Nebraska, USA.</title>
        <authorList>
            <person name="Schachtman D."/>
        </authorList>
    </citation>
    <scope>NUCLEOTIDE SEQUENCE [LARGE SCALE GENOMIC DNA]</scope>
    <source>
        <strain evidence="2 3">BE167</strain>
    </source>
</reference>
<sequence length="209" mass="22943">MVAFPLPTAAAAPPERALLPAPAVRGRLSPSLRAGSGRKCPDHRAPAGGPDGRSPECNPKHPTAGQNSSRIAEDAPAASRWPRNTRGCRASGPPSGRSGCRHRIRPGRTQRITGRPCPGCLQPVQASRRAGRSRCPAWQSARSWLDRNHAPSRRRFPGVPPRSSGRRRKRRSPRCYPCCRCPRPRFRRPDGSVGRGRRGRRRACQRRSG</sequence>
<feature type="compositionally biased region" description="Basic residues" evidence="1">
    <location>
        <begin position="195"/>
        <end position="209"/>
    </location>
</feature>
<feature type="compositionally biased region" description="Basic residues" evidence="1">
    <location>
        <begin position="99"/>
        <end position="108"/>
    </location>
</feature>
<feature type="compositionally biased region" description="Low complexity" evidence="1">
    <location>
        <begin position="1"/>
        <end position="23"/>
    </location>
</feature>
<protein>
    <submittedName>
        <fullName evidence="2">Uncharacterized protein</fullName>
    </submittedName>
</protein>
<feature type="compositionally biased region" description="Basic residues" evidence="1">
    <location>
        <begin position="164"/>
        <end position="173"/>
    </location>
</feature>
<gene>
    <name evidence="2" type="ORF">J2X01_001153</name>
</gene>
<feature type="region of interest" description="Disordered" evidence="1">
    <location>
        <begin position="187"/>
        <end position="209"/>
    </location>
</feature>
<name>A0ABU1U9N9_9MICC</name>
<dbReference type="EMBL" id="JAVDVQ010000003">
    <property type="protein sequence ID" value="MDR7081872.1"/>
    <property type="molecule type" value="Genomic_DNA"/>
</dbReference>
<proteinExistence type="predicted"/>
<accession>A0ABU1U9N9</accession>
<organism evidence="2 3">
    <name type="scientific">Arthrobacter ginsengisoli</name>
    <dbReference type="NCBI Taxonomy" id="1356565"/>
    <lineage>
        <taxon>Bacteria</taxon>
        <taxon>Bacillati</taxon>
        <taxon>Actinomycetota</taxon>
        <taxon>Actinomycetes</taxon>
        <taxon>Micrococcales</taxon>
        <taxon>Micrococcaceae</taxon>
        <taxon>Arthrobacter</taxon>
    </lineage>
</organism>
<comment type="caution">
    <text evidence="2">The sequence shown here is derived from an EMBL/GenBank/DDBJ whole genome shotgun (WGS) entry which is preliminary data.</text>
</comment>
<feature type="region of interest" description="Disordered" evidence="1">
    <location>
        <begin position="146"/>
        <end position="174"/>
    </location>
</feature>
<evidence type="ECO:0000256" key="1">
    <source>
        <dbReference type="SAM" id="MobiDB-lite"/>
    </source>
</evidence>
<evidence type="ECO:0000313" key="2">
    <source>
        <dbReference type="EMBL" id="MDR7081872.1"/>
    </source>
</evidence>
<keyword evidence="3" id="KW-1185">Reference proteome</keyword>